<dbReference type="NCBIfam" id="TIGR01352">
    <property type="entry name" value="tonB_Cterm"/>
    <property type="match status" value="1"/>
</dbReference>
<keyword evidence="4" id="KW-0472">Membrane</keyword>
<feature type="compositionally biased region" description="Low complexity" evidence="5">
    <location>
        <begin position="103"/>
        <end position="115"/>
    </location>
</feature>
<dbReference type="RefSeq" id="WP_302910670.1">
    <property type="nucleotide sequence ID" value="NZ_JAUMIS010000002.1"/>
</dbReference>
<feature type="region of interest" description="Disordered" evidence="5">
    <location>
        <begin position="33"/>
        <end position="146"/>
    </location>
</feature>
<comment type="subcellular location">
    <subcellularLocation>
        <location evidence="1">Membrane</location>
        <topology evidence="1">Single-pass membrane protein</topology>
    </subcellularLocation>
</comment>
<reference evidence="6" key="1">
    <citation type="submission" date="2023-07" db="EMBL/GenBank/DDBJ databases">
        <title>Marinobacter sp. chi1 genome sequencing and assembly.</title>
        <authorList>
            <person name="Park S."/>
        </authorList>
    </citation>
    <scope>NUCLEOTIDE SEQUENCE</scope>
    <source>
        <strain evidence="6">Chi1</strain>
    </source>
</reference>
<evidence type="ECO:0000256" key="1">
    <source>
        <dbReference type="ARBA" id="ARBA00004167"/>
    </source>
</evidence>
<organism evidence="6 7">
    <name type="scientific">Marinobacter suaedae</name>
    <dbReference type="NCBI Taxonomy" id="3057675"/>
    <lineage>
        <taxon>Bacteria</taxon>
        <taxon>Pseudomonadati</taxon>
        <taxon>Pseudomonadota</taxon>
        <taxon>Gammaproteobacteria</taxon>
        <taxon>Pseudomonadales</taxon>
        <taxon>Marinobacteraceae</taxon>
        <taxon>Marinobacter</taxon>
    </lineage>
</organism>
<comment type="caution">
    <text evidence="6">The sequence shown here is derived from an EMBL/GenBank/DDBJ whole genome shotgun (WGS) entry which is preliminary data.</text>
</comment>
<dbReference type="InterPro" id="IPR006260">
    <property type="entry name" value="TonB/TolA_C"/>
</dbReference>
<protein>
    <submittedName>
        <fullName evidence="6">Energy transducer TonB</fullName>
    </submittedName>
</protein>
<evidence type="ECO:0000256" key="4">
    <source>
        <dbReference type="ARBA" id="ARBA00023136"/>
    </source>
</evidence>
<feature type="compositionally biased region" description="Basic and acidic residues" evidence="5">
    <location>
        <begin position="119"/>
        <end position="131"/>
    </location>
</feature>
<feature type="compositionally biased region" description="Polar residues" evidence="5">
    <location>
        <begin position="132"/>
        <end position="142"/>
    </location>
</feature>
<dbReference type="Pfam" id="PF13103">
    <property type="entry name" value="TonB_2"/>
    <property type="match status" value="1"/>
</dbReference>
<evidence type="ECO:0000313" key="6">
    <source>
        <dbReference type="EMBL" id="MDO3722978.1"/>
    </source>
</evidence>
<dbReference type="EMBL" id="JAUMIS010000002">
    <property type="protein sequence ID" value="MDO3722978.1"/>
    <property type="molecule type" value="Genomic_DNA"/>
</dbReference>
<sequence>MAILFHAVLLSFPSAPPSKPEAHRNTVRFELLASARSPSSLATTPSEGSNRNPQFDIPPLQDERSSAITEATTTTGQRKARDVSPADTYHAESEQTNAATKPSVISSSMSRSSASRPQTENERSEGEENGRDTNNQVSTNPAEQDPYLITLASHLGREIERLSIPGVSQLSEKLSLEVELQLLGNGALTRAKILKSSGIKRLDNAAYHASLSASPYPAPPAHHNDQNRFEVELIFSPKRF</sequence>
<evidence type="ECO:0000256" key="5">
    <source>
        <dbReference type="SAM" id="MobiDB-lite"/>
    </source>
</evidence>
<feature type="compositionally biased region" description="Low complexity" evidence="5">
    <location>
        <begin position="33"/>
        <end position="46"/>
    </location>
</feature>
<proteinExistence type="predicted"/>
<evidence type="ECO:0000256" key="3">
    <source>
        <dbReference type="ARBA" id="ARBA00022989"/>
    </source>
</evidence>
<dbReference type="SUPFAM" id="SSF74653">
    <property type="entry name" value="TolA/TonB C-terminal domain"/>
    <property type="match status" value="1"/>
</dbReference>
<evidence type="ECO:0000313" key="7">
    <source>
        <dbReference type="Proteomes" id="UP001168640"/>
    </source>
</evidence>
<dbReference type="Proteomes" id="UP001168640">
    <property type="component" value="Unassembled WGS sequence"/>
</dbReference>
<keyword evidence="7" id="KW-1185">Reference proteome</keyword>
<keyword evidence="3" id="KW-1133">Transmembrane helix</keyword>
<name>A0ABT8W494_9GAMM</name>
<accession>A0ABT8W494</accession>
<keyword evidence="2" id="KW-0812">Transmembrane</keyword>
<evidence type="ECO:0000256" key="2">
    <source>
        <dbReference type="ARBA" id="ARBA00022692"/>
    </source>
</evidence>
<feature type="compositionally biased region" description="Polar residues" evidence="5">
    <location>
        <begin position="66"/>
        <end position="77"/>
    </location>
</feature>
<gene>
    <name evidence="6" type="ORF">QVZ43_14730</name>
</gene>
<dbReference type="Gene3D" id="3.30.1150.10">
    <property type="match status" value="1"/>
</dbReference>
<feature type="compositionally biased region" description="Basic and acidic residues" evidence="5">
    <location>
        <begin position="79"/>
        <end position="93"/>
    </location>
</feature>